<accession>A0A5C3N8C2</accession>
<organism evidence="2 3">
    <name type="scientific">Heliocybe sulcata</name>
    <dbReference type="NCBI Taxonomy" id="5364"/>
    <lineage>
        <taxon>Eukaryota</taxon>
        <taxon>Fungi</taxon>
        <taxon>Dikarya</taxon>
        <taxon>Basidiomycota</taxon>
        <taxon>Agaricomycotina</taxon>
        <taxon>Agaricomycetes</taxon>
        <taxon>Gloeophyllales</taxon>
        <taxon>Gloeophyllaceae</taxon>
        <taxon>Heliocybe</taxon>
    </lineage>
</organism>
<keyword evidence="3" id="KW-1185">Reference proteome</keyword>
<protein>
    <submittedName>
        <fullName evidence="2">Uncharacterized protein</fullName>
    </submittedName>
</protein>
<feature type="compositionally biased region" description="Pro residues" evidence="1">
    <location>
        <begin position="90"/>
        <end position="100"/>
    </location>
</feature>
<evidence type="ECO:0000313" key="3">
    <source>
        <dbReference type="Proteomes" id="UP000305948"/>
    </source>
</evidence>
<gene>
    <name evidence="2" type="ORF">OE88DRAFT_1655468</name>
</gene>
<feature type="compositionally biased region" description="Low complexity" evidence="1">
    <location>
        <begin position="34"/>
        <end position="47"/>
    </location>
</feature>
<feature type="compositionally biased region" description="Low complexity" evidence="1">
    <location>
        <begin position="68"/>
        <end position="85"/>
    </location>
</feature>
<feature type="compositionally biased region" description="Low complexity" evidence="1">
    <location>
        <begin position="125"/>
        <end position="138"/>
    </location>
</feature>
<proteinExistence type="predicted"/>
<evidence type="ECO:0000313" key="2">
    <source>
        <dbReference type="EMBL" id="TFK53345.1"/>
    </source>
</evidence>
<name>A0A5C3N8C2_9AGAM</name>
<dbReference type="AlphaFoldDB" id="A0A5C3N8C2"/>
<sequence length="202" mass="21533">MSDSEASTVECAPNEGVSSLRSRFEKLSTENIVPPSSSLKPPSRPSSTYLDPSSGRPRALSNYHQRNSSSDSQHLRTSSSSSDLRQSIKRPPPPPPPRTPSPSMSPALHAASNSTATAVPTILEPSPQSSSRSSLLNRKPPPPPPGKSADGTMNGQGVDHADGEGIARPYSLFEGRRPSRLVPSDLRARIHGYLDQASFCRG</sequence>
<feature type="region of interest" description="Disordered" evidence="1">
    <location>
        <begin position="1"/>
        <end position="181"/>
    </location>
</feature>
<dbReference type="EMBL" id="ML213507">
    <property type="protein sequence ID" value="TFK53345.1"/>
    <property type="molecule type" value="Genomic_DNA"/>
</dbReference>
<dbReference type="Proteomes" id="UP000305948">
    <property type="component" value="Unassembled WGS sequence"/>
</dbReference>
<evidence type="ECO:0000256" key="1">
    <source>
        <dbReference type="SAM" id="MobiDB-lite"/>
    </source>
</evidence>
<reference evidence="2 3" key="1">
    <citation type="journal article" date="2019" name="Nat. Ecol. Evol.">
        <title>Megaphylogeny resolves global patterns of mushroom evolution.</title>
        <authorList>
            <person name="Varga T."/>
            <person name="Krizsan K."/>
            <person name="Foldi C."/>
            <person name="Dima B."/>
            <person name="Sanchez-Garcia M."/>
            <person name="Sanchez-Ramirez S."/>
            <person name="Szollosi G.J."/>
            <person name="Szarkandi J.G."/>
            <person name="Papp V."/>
            <person name="Albert L."/>
            <person name="Andreopoulos W."/>
            <person name="Angelini C."/>
            <person name="Antonin V."/>
            <person name="Barry K.W."/>
            <person name="Bougher N.L."/>
            <person name="Buchanan P."/>
            <person name="Buyck B."/>
            <person name="Bense V."/>
            <person name="Catcheside P."/>
            <person name="Chovatia M."/>
            <person name="Cooper J."/>
            <person name="Damon W."/>
            <person name="Desjardin D."/>
            <person name="Finy P."/>
            <person name="Geml J."/>
            <person name="Haridas S."/>
            <person name="Hughes K."/>
            <person name="Justo A."/>
            <person name="Karasinski D."/>
            <person name="Kautmanova I."/>
            <person name="Kiss B."/>
            <person name="Kocsube S."/>
            <person name="Kotiranta H."/>
            <person name="LaButti K.M."/>
            <person name="Lechner B.E."/>
            <person name="Liimatainen K."/>
            <person name="Lipzen A."/>
            <person name="Lukacs Z."/>
            <person name="Mihaltcheva S."/>
            <person name="Morgado L.N."/>
            <person name="Niskanen T."/>
            <person name="Noordeloos M.E."/>
            <person name="Ohm R.A."/>
            <person name="Ortiz-Santana B."/>
            <person name="Ovrebo C."/>
            <person name="Racz N."/>
            <person name="Riley R."/>
            <person name="Savchenko A."/>
            <person name="Shiryaev A."/>
            <person name="Soop K."/>
            <person name="Spirin V."/>
            <person name="Szebenyi C."/>
            <person name="Tomsovsky M."/>
            <person name="Tulloss R.E."/>
            <person name="Uehling J."/>
            <person name="Grigoriev I.V."/>
            <person name="Vagvolgyi C."/>
            <person name="Papp T."/>
            <person name="Martin F.M."/>
            <person name="Miettinen O."/>
            <person name="Hibbett D.S."/>
            <person name="Nagy L.G."/>
        </authorList>
    </citation>
    <scope>NUCLEOTIDE SEQUENCE [LARGE SCALE GENOMIC DNA]</scope>
    <source>
        <strain evidence="2 3">OMC1185</strain>
    </source>
</reference>